<dbReference type="CDD" id="cd01014">
    <property type="entry name" value="nicotinamidase_related"/>
    <property type="match status" value="1"/>
</dbReference>
<dbReference type="InterPro" id="IPR050272">
    <property type="entry name" value="Isochorismatase-like_hydrls"/>
</dbReference>
<keyword evidence="4" id="KW-1185">Reference proteome</keyword>
<dbReference type="AlphaFoldDB" id="A0A1H1P207"/>
<dbReference type="GO" id="GO:0016787">
    <property type="term" value="F:hydrolase activity"/>
    <property type="evidence" value="ECO:0007669"/>
    <property type="project" value="UniProtKB-KW"/>
</dbReference>
<feature type="domain" description="Isochorismatase-like" evidence="2">
    <location>
        <begin position="3"/>
        <end position="151"/>
    </location>
</feature>
<dbReference type="SUPFAM" id="SSF52499">
    <property type="entry name" value="Isochorismatase-like hydrolases"/>
    <property type="match status" value="1"/>
</dbReference>
<accession>A0A1H1P207</accession>
<dbReference type="InterPro" id="IPR036380">
    <property type="entry name" value="Isochorismatase-like_sf"/>
</dbReference>
<dbReference type="EMBL" id="LT629757">
    <property type="protein sequence ID" value="SDS05296.1"/>
    <property type="molecule type" value="Genomic_DNA"/>
</dbReference>
<name>A0A1H1P207_9ACTN</name>
<organism evidence="3 4">
    <name type="scientific">Nocardioides scoriae</name>
    <dbReference type="NCBI Taxonomy" id="642780"/>
    <lineage>
        <taxon>Bacteria</taxon>
        <taxon>Bacillati</taxon>
        <taxon>Actinomycetota</taxon>
        <taxon>Actinomycetes</taxon>
        <taxon>Propionibacteriales</taxon>
        <taxon>Nocardioidaceae</taxon>
        <taxon>Nocardioides</taxon>
    </lineage>
</organism>
<gene>
    <name evidence="3" type="ORF">SAMN04488570_1027</name>
</gene>
<dbReference type="Gene3D" id="3.40.50.850">
    <property type="entry name" value="Isochorismatase-like"/>
    <property type="match status" value="1"/>
</dbReference>
<evidence type="ECO:0000259" key="2">
    <source>
        <dbReference type="Pfam" id="PF00857"/>
    </source>
</evidence>
<dbReference type="PANTHER" id="PTHR43540:SF1">
    <property type="entry name" value="ISOCHORISMATASE HYDROLASE"/>
    <property type="match status" value="1"/>
</dbReference>
<reference evidence="4" key="1">
    <citation type="submission" date="2016-10" db="EMBL/GenBank/DDBJ databases">
        <authorList>
            <person name="Varghese N."/>
            <person name="Submissions S."/>
        </authorList>
    </citation>
    <scope>NUCLEOTIDE SEQUENCE [LARGE SCALE GENOMIC DNA]</scope>
    <source>
        <strain evidence="4">DSM 22127</strain>
    </source>
</reference>
<dbReference type="InterPro" id="IPR000868">
    <property type="entry name" value="Isochorismatase-like_dom"/>
</dbReference>
<keyword evidence="1" id="KW-0378">Hydrolase</keyword>
<dbReference type="PANTHER" id="PTHR43540">
    <property type="entry name" value="PEROXYUREIDOACRYLATE/UREIDOACRYLATE AMIDOHYDROLASE-RELATED"/>
    <property type="match status" value="1"/>
</dbReference>
<sequence>MPTTLLIVDVQNDYFPGGAFPLVAPDEAAQRASEVLARFRGAGLPVVHVQHVIEGPDAPFFVPGTPGVEIHELVAPAEGETVLRKAHPNAFLETGLADRLQALGTDALVVVGMQTNLCIDATVRAAADAGHTVTVVGDACAAADLEHDGRAVAGADVHAAFLGALDGNYAAVVRSADLEL</sequence>
<dbReference type="Pfam" id="PF00857">
    <property type="entry name" value="Isochorismatase"/>
    <property type="match status" value="1"/>
</dbReference>
<evidence type="ECO:0000313" key="4">
    <source>
        <dbReference type="Proteomes" id="UP000198859"/>
    </source>
</evidence>
<evidence type="ECO:0000313" key="3">
    <source>
        <dbReference type="EMBL" id="SDS05296.1"/>
    </source>
</evidence>
<protein>
    <submittedName>
        <fullName evidence="3">Nicotinamidase-related amidase</fullName>
    </submittedName>
</protein>
<dbReference type="OrthoDB" id="3429567at2"/>
<dbReference type="RefSeq" id="WP_091726841.1">
    <property type="nucleotide sequence ID" value="NZ_LT629757.1"/>
</dbReference>
<evidence type="ECO:0000256" key="1">
    <source>
        <dbReference type="ARBA" id="ARBA00022801"/>
    </source>
</evidence>
<dbReference type="Proteomes" id="UP000198859">
    <property type="component" value="Chromosome I"/>
</dbReference>
<proteinExistence type="predicted"/>
<dbReference type="STRING" id="642780.SAMN04488570_1027"/>